<dbReference type="InterPro" id="IPR001079">
    <property type="entry name" value="Galectin_CRD"/>
</dbReference>
<dbReference type="Pfam" id="PF00337">
    <property type="entry name" value="Gal-bind_lectin"/>
    <property type="match status" value="1"/>
</dbReference>
<name>A0A6V7WA10_MELEN</name>
<dbReference type="Proteomes" id="UP000580250">
    <property type="component" value="Unassembled WGS sequence"/>
</dbReference>
<proteinExistence type="predicted"/>
<dbReference type="PROSITE" id="PS51304">
    <property type="entry name" value="GALECTIN"/>
    <property type="match status" value="1"/>
</dbReference>
<dbReference type="SUPFAM" id="SSF49899">
    <property type="entry name" value="Concanavalin A-like lectins/glucanases"/>
    <property type="match status" value="1"/>
</dbReference>
<dbReference type="GO" id="GO:0030246">
    <property type="term" value="F:carbohydrate binding"/>
    <property type="evidence" value="ECO:0007669"/>
    <property type="project" value="UniProtKB-UniRule"/>
</dbReference>
<reference evidence="4 5" key="1">
    <citation type="submission" date="2020-08" db="EMBL/GenBank/DDBJ databases">
        <authorList>
            <person name="Koutsovoulos G."/>
            <person name="Danchin GJ E."/>
        </authorList>
    </citation>
    <scope>NUCLEOTIDE SEQUENCE [LARGE SCALE GENOMIC DNA]</scope>
</reference>
<dbReference type="EMBL" id="CAJEWN010000488">
    <property type="protein sequence ID" value="CAD2184046.1"/>
    <property type="molecule type" value="Genomic_DNA"/>
</dbReference>
<organism evidence="4 5">
    <name type="scientific">Meloidogyne enterolobii</name>
    <name type="common">Root-knot nematode worm</name>
    <name type="synonym">Meloidogyne mayaguensis</name>
    <dbReference type="NCBI Taxonomy" id="390850"/>
    <lineage>
        <taxon>Eukaryota</taxon>
        <taxon>Metazoa</taxon>
        <taxon>Ecdysozoa</taxon>
        <taxon>Nematoda</taxon>
        <taxon>Chromadorea</taxon>
        <taxon>Rhabditida</taxon>
        <taxon>Tylenchina</taxon>
        <taxon>Tylenchomorpha</taxon>
        <taxon>Tylenchoidea</taxon>
        <taxon>Meloidogynidae</taxon>
        <taxon>Meloidogyninae</taxon>
        <taxon>Meloidogyne</taxon>
    </lineage>
</organism>
<dbReference type="AlphaFoldDB" id="A0A6V7WA10"/>
<accession>A0A6V7WA10</accession>
<evidence type="ECO:0000256" key="2">
    <source>
        <dbReference type="RuleBase" id="RU102079"/>
    </source>
</evidence>
<evidence type="ECO:0000313" key="4">
    <source>
        <dbReference type="EMBL" id="CAD2184046.1"/>
    </source>
</evidence>
<keyword evidence="1 2" id="KW-0430">Lectin</keyword>
<feature type="domain" description="Galectin" evidence="3">
    <location>
        <begin position="1"/>
        <end position="91"/>
    </location>
</feature>
<dbReference type="Gene3D" id="2.60.120.200">
    <property type="match status" value="1"/>
</dbReference>
<evidence type="ECO:0000259" key="3">
    <source>
        <dbReference type="PROSITE" id="PS51304"/>
    </source>
</evidence>
<evidence type="ECO:0000256" key="1">
    <source>
        <dbReference type="ARBA" id="ARBA00022734"/>
    </source>
</evidence>
<dbReference type="InterPro" id="IPR013320">
    <property type="entry name" value="ConA-like_dom_sf"/>
</dbReference>
<protein>
    <recommendedName>
        <fullName evidence="2">Galectin</fullName>
    </recommendedName>
</protein>
<gene>
    <name evidence="4" type="ORF">MENT_LOCUS36377</name>
</gene>
<sequence>MHFICLSKSFLFEAARNARNKEGRWGLPETSGGFPFKVGQPFVLEFRAGAKDVINIYVDEKYFTYFVRYSLSKITQLHIRQDIIVSSITLCK</sequence>
<evidence type="ECO:0000313" key="5">
    <source>
        <dbReference type="Proteomes" id="UP000580250"/>
    </source>
</evidence>
<comment type="caution">
    <text evidence="4">The sequence shown here is derived from an EMBL/GenBank/DDBJ whole genome shotgun (WGS) entry which is preliminary data.</text>
</comment>
<dbReference type="OrthoDB" id="6251307at2759"/>